<dbReference type="Pfam" id="PF02577">
    <property type="entry name" value="BFN_dom"/>
    <property type="match status" value="1"/>
</dbReference>
<comment type="caution">
    <text evidence="2">The sequence shown here is derived from an EMBL/GenBank/DDBJ whole genome shotgun (WGS) entry which is preliminary data.</text>
</comment>
<dbReference type="PANTHER" id="PTHR15160">
    <property type="entry name" value="VON HIPPEL-LINDAU PROTEIN"/>
    <property type="match status" value="1"/>
</dbReference>
<dbReference type="RefSeq" id="WP_250872685.1">
    <property type="nucleotide sequence ID" value="NZ_JALXFV010000003.1"/>
</dbReference>
<dbReference type="InterPro" id="IPR003729">
    <property type="entry name" value="Bi_nuclease_dom"/>
</dbReference>
<sequence>MSPDATVRGVGVSVDDGGERTPVVMLDVGESVVPIFVSDDQAQSIRLALEGGSFERPLTHDLLLEMTAEFGAAVDRVRIDDLSEVTFYAKIETEQYRDGERRTLSFDARPSDAIALALRLNCPIEVSPSVVERAGRPSSSSA</sequence>
<dbReference type="SUPFAM" id="SSF103256">
    <property type="entry name" value="Hypothetical protein TM0160"/>
    <property type="match status" value="1"/>
</dbReference>
<evidence type="ECO:0000259" key="1">
    <source>
        <dbReference type="PROSITE" id="PS51658"/>
    </source>
</evidence>
<reference evidence="2 3" key="1">
    <citation type="journal article" date="2019" name="Int. J. Syst. Evol. Microbiol.">
        <title>The Global Catalogue of Microorganisms (GCM) 10K type strain sequencing project: providing services to taxonomists for standard genome sequencing and annotation.</title>
        <authorList>
            <consortium name="The Broad Institute Genomics Platform"/>
            <consortium name="The Broad Institute Genome Sequencing Center for Infectious Disease"/>
            <person name="Wu L."/>
            <person name="Ma J."/>
        </authorList>
    </citation>
    <scope>NUCLEOTIDE SEQUENCE [LARGE SCALE GENOMIC DNA]</scope>
    <source>
        <strain evidence="2 3">CGMCC 1.12563</strain>
    </source>
</reference>
<keyword evidence="3" id="KW-1185">Reference proteome</keyword>
<evidence type="ECO:0000313" key="3">
    <source>
        <dbReference type="Proteomes" id="UP001597187"/>
    </source>
</evidence>
<dbReference type="PANTHER" id="PTHR15160:SF1">
    <property type="entry name" value="VON HIPPEL-LINDAU DISEASE TUMOR SUPPRESSOR"/>
    <property type="match status" value="1"/>
</dbReference>
<proteinExistence type="predicted"/>
<name>A0ABD6AT38_9EURY</name>
<dbReference type="Gene3D" id="3.10.690.10">
    <property type="entry name" value="Bifunctional nuclease domain"/>
    <property type="match status" value="1"/>
</dbReference>
<gene>
    <name evidence="2" type="ORF">ACFSBT_05340</name>
</gene>
<evidence type="ECO:0000313" key="2">
    <source>
        <dbReference type="EMBL" id="MFD1512705.1"/>
    </source>
</evidence>
<organism evidence="2 3">
    <name type="scientific">Halomarina rubra</name>
    <dbReference type="NCBI Taxonomy" id="2071873"/>
    <lineage>
        <taxon>Archaea</taxon>
        <taxon>Methanobacteriati</taxon>
        <taxon>Methanobacteriota</taxon>
        <taxon>Stenosarchaea group</taxon>
        <taxon>Halobacteria</taxon>
        <taxon>Halobacteriales</taxon>
        <taxon>Natronomonadaceae</taxon>
        <taxon>Halomarina</taxon>
    </lineage>
</organism>
<dbReference type="EMBL" id="JBHUDC010000003">
    <property type="protein sequence ID" value="MFD1512705.1"/>
    <property type="molecule type" value="Genomic_DNA"/>
</dbReference>
<dbReference type="Proteomes" id="UP001597187">
    <property type="component" value="Unassembled WGS sequence"/>
</dbReference>
<protein>
    <submittedName>
        <fullName evidence="2">Bifunctional nuclease family protein</fullName>
    </submittedName>
</protein>
<accession>A0ABD6AT38</accession>
<dbReference type="InterPro" id="IPR036104">
    <property type="entry name" value="BFN_sf"/>
</dbReference>
<feature type="domain" description="BFN" evidence="1">
    <location>
        <begin position="2"/>
        <end position="138"/>
    </location>
</feature>
<dbReference type="AlphaFoldDB" id="A0ABD6AT38"/>
<dbReference type="PROSITE" id="PS51658">
    <property type="entry name" value="BFN"/>
    <property type="match status" value="1"/>
</dbReference>